<keyword evidence="3" id="KW-0804">Transcription</keyword>
<dbReference type="Gene3D" id="1.10.10.10">
    <property type="entry name" value="Winged helix-like DNA-binding domain superfamily/Winged helix DNA-binding domain"/>
    <property type="match status" value="1"/>
</dbReference>
<dbReference type="PANTHER" id="PTHR33154">
    <property type="entry name" value="TRANSCRIPTIONAL REGULATOR, ARSR FAMILY"/>
    <property type="match status" value="1"/>
</dbReference>
<evidence type="ECO:0000313" key="6">
    <source>
        <dbReference type="Proteomes" id="UP001056164"/>
    </source>
</evidence>
<sequence length="92" mass="10332">MTELTDDQLAQSFKALADPNRIRILKILLASDRELTCGEVSDQLNIAISTVSYHFKILRHAGITNMRKVGHEKLLSINQPVAAQLHLNQIIK</sequence>
<gene>
    <name evidence="5" type="ORF">M3M37_06565</name>
</gene>
<evidence type="ECO:0000313" key="5">
    <source>
        <dbReference type="EMBL" id="USS90497.1"/>
    </source>
</evidence>
<keyword evidence="6" id="KW-1185">Reference proteome</keyword>
<reference evidence="5" key="1">
    <citation type="submission" date="2022-05" db="EMBL/GenBank/DDBJ databases">
        <authorList>
            <person name="Oliphant S.A."/>
            <person name="Watson-Haigh N.S."/>
            <person name="Sumby K.M."/>
            <person name="Gardner J.M."/>
            <person name="Jiranek V."/>
        </authorList>
    </citation>
    <scope>NUCLEOTIDE SEQUENCE</scope>
    <source>
        <strain evidence="5">KI4_A6</strain>
    </source>
</reference>
<protein>
    <submittedName>
        <fullName evidence="5">Metalloregulator ArsR/SmtB family transcription factor</fullName>
    </submittedName>
</protein>
<dbReference type="SMART" id="SM00418">
    <property type="entry name" value="HTH_ARSR"/>
    <property type="match status" value="1"/>
</dbReference>
<dbReference type="InterPro" id="IPR001845">
    <property type="entry name" value="HTH_ArsR_DNA-bd_dom"/>
</dbReference>
<evidence type="ECO:0000256" key="1">
    <source>
        <dbReference type="ARBA" id="ARBA00023015"/>
    </source>
</evidence>
<dbReference type="SUPFAM" id="SSF46785">
    <property type="entry name" value="Winged helix' DNA-binding domain"/>
    <property type="match status" value="1"/>
</dbReference>
<dbReference type="NCBIfam" id="NF033788">
    <property type="entry name" value="HTH_metalloreg"/>
    <property type="match status" value="1"/>
</dbReference>
<evidence type="ECO:0000259" key="4">
    <source>
        <dbReference type="PROSITE" id="PS50987"/>
    </source>
</evidence>
<evidence type="ECO:0000256" key="3">
    <source>
        <dbReference type="ARBA" id="ARBA00023163"/>
    </source>
</evidence>
<dbReference type="Pfam" id="PF12840">
    <property type="entry name" value="HTH_20"/>
    <property type="match status" value="1"/>
</dbReference>
<dbReference type="PRINTS" id="PR00778">
    <property type="entry name" value="HTHARSR"/>
</dbReference>
<dbReference type="InterPro" id="IPR036390">
    <property type="entry name" value="WH_DNA-bd_sf"/>
</dbReference>
<proteinExistence type="predicted"/>
<dbReference type="PROSITE" id="PS50987">
    <property type="entry name" value="HTH_ARSR_2"/>
    <property type="match status" value="1"/>
</dbReference>
<dbReference type="EMBL" id="CP097121">
    <property type="protein sequence ID" value="USS90497.1"/>
    <property type="molecule type" value="Genomic_DNA"/>
</dbReference>
<keyword evidence="2" id="KW-0238">DNA-binding</keyword>
<dbReference type="CDD" id="cd00090">
    <property type="entry name" value="HTH_ARSR"/>
    <property type="match status" value="1"/>
</dbReference>
<keyword evidence="1" id="KW-0805">Transcription regulation</keyword>
<dbReference type="InterPro" id="IPR036388">
    <property type="entry name" value="WH-like_DNA-bd_sf"/>
</dbReference>
<dbReference type="Proteomes" id="UP001056164">
    <property type="component" value="Chromosome"/>
</dbReference>
<feature type="domain" description="HTH arsR-type" evidence="4">
    <location>
        <begin position="1"/>
        <end position="92"/>
    </location>
</feature>
<name>A0ABY5BWP9_9LACO</name>
<accession>A0ABY5BWP9</accession>
<evidence type="ECO:0000256" key="2">
    <source>
        <dbReference type="ARBA" id="ARBA00023125"/>
    </source>
</evidence>
<organism evidence="5 6">
    <name type="scientific">Fructilactobacillus carniphilus</name>
    <dbReference type="NCBI Taxonomy" id="2940297"/>
    <lineage>
        <taxon>Bacteria</taxon>
        <taxon>Bacillati</taxon>
        <taxon>Bacillota</taxon>
        <taxon>Bacilli</taxon>
        <taxon>Lactobacillales</taxon>
        <taxon>Lactobacillaceae</taxon>
        <taxon>Fructilactobacillus</taxon>
    </lineage>
</organism>
<dbReference type="RefSeq" id="WP_252795013.1">
    <property type="nucleotide sequence ID" value="NZ_CP097121.1"/>
</dbReference>
<dbReference type="InterPro" id="IPR051081">
    <property type="entry name" value="HTH_MetalResp_TranReg"/>
</dbReference>
<dbReference type="InterPro" id="IPR011991">
    <property type="entry name" value="ArsR-like_HTH"/>
</dbReference>
<dbReference type="PANTHER" id="PTHR33154:SF33">
    <property type="entry name" value="TRANSCRIPTIONAL REPRESSOR SDPR"/>
    <property type="match status" value="1"/>
</dbReference>